<organism evidence="1 2">
    <name type="scientific">Methylorubrum suomiense</name>
    <dbReference type="NCBI Taxonomy" id="144191"/>
    <lineage>
        <taxon>Bacteria</taxon>
        <taxon>Pseudomonadati</taxon>
        <taxon>Pseudomonadota</taxon>
        <taxon>Alphaproteobacteria</taxon>
        <taxon>Hyphomicrobiales</taxon>
        <taxon>Methylobacteriaceae</taxon>
        <taxon>Methylorubrum</taxon>
    </lineage>
</organism>
<accession>A0ABQ4V076</accession>
<comment type="caution">
    <text evidence="1">The sequence shown here is derived from an EMBL/GenBank/DDBJ whole genome shotgun (WGS) entry which is preliminary data.</text>
</comment>
<name>A0ABQ4V076_9HYPH</name>
<sequence>MGVVSAAGQCPRIRGGQCLEASEAAMRRKTASTASVSAFASPATARTCSAVMSNNTAELVVVMSPSRITDSTDHISLRYGQFRGGFQLAIGISPAARSTILIYGTGRTLRACCNFGSRSGGFGLPCAAGALKPPSVRRAPLSNRAGMTRPVASMAPVSDGRRRLPSSHRPHDASVALLGTSVLDGFSRDCRSLRAPALLFPRARRRLAASSGRACVPRAFVLPLHPHVLPLWFEVITGGFAGVQKAFAGGANE</sequence>
<keyword evidence="2" id="KW-1185">Reference proteome</keyword>
<evidence type="ECO:0000313" key="2">
    <source>
        <dbReference type="Proteomes" id="UP001055093"/>
    </source>
</evidence>
<reference evidence="1" key="2">
    <citation type="submission" date="2021-08" db="EMBL/GenBank/DDBJ databases">
        <authorList>
            <person name="Tani A."/>
            <person name="Ola A."/>
            <person name="Ogura Y."/>
            <person name="Katsura K."/>
            <person name="Hayashi T."/>
        </authorList>
    </citation>
    <scope>NUCLEOTIDE SEQUENCE</scope>
    <source>
        <strain evidence="1">DSM 14458</strain>
    </source>
</reference>
<protein>
    <submittedName>
        <fullName evidence="1">Uncharacterized protein</fullName>
    </submittedName>
</protein>
<dbReference type="Proteomes" id="UP001055093">
    <property type="component" value="Unassembled WGS sequence"/>
</dbReference>
<proteinExistence type="predicted"/>
<gene>
    <name evidence="1" type="ORF">BGCPKDLD_4075</name>
</gene>
<evidence type="ECO:0000313" key="1">
    <source>
        <dbReference type="EMBL" id="GJE77470.1"/>
    </source>
</evidence>
<reference evidence="1" key="1">
    <citation type="journal article" date="2021" name="Front. Microbiol.">
        <title>Comprehensive Comparative Genomics and Phenotyping of Methylobacterium Species.</title>
        <authorList>
            <person name="Alessa O."/>
            <person name="Ogura Y."/>
            <person name="Fujitani Y."/>
            <person name="Takami H."/>
            <person name="Hayashi T."/>
            <person name="Sahin N."/>
            <person name="Tani A."/>
        </authorList>
    </citation>
    <scope>NUCLEOTIDE SEQUENCE</scope>
    <source>
        <strain evidence="1">DSM 14458</strain>
    </source>
</reference>
<dbReference type="EMBL" id="BPRE01000015">
    <property type="protein sequence ID" value="GJE77470.1"/>
    <property type="molecule type" value="Genomic_DNA"/>
</dbReference>